<evidence type="ECO:0000256" key="1">
    <source>
        <dbReference type="ARBA" id="ARBA00004418"/>
    </source>
</evidence>
<dbReference type="Proteomes" id="UP000184085">
    <property type="component" value="Unassembled WGS sequence"/>
</dbReference>
<evidence type="ECO:0000259" key="5">
    <source>
        <dbReference type="SMART" id="SM00858"/>
    </source>
</evidence>
<dbReference type="NCBIfam" id="TIGR03170">
    <property type="entry name" value="flgA_cterm"/>
    <property type="match status" value="1"/>
</dbReference>
<dbReference type="CDD" id="cd11614">
    <property type="entry name" value="SAF_CpaB_FlgA_like"/>
    <property type="match status" value="1"/>
</dbReference>
<feature type="signal peptide" evidence="4">
    <location>
        <begin position="1"/>
        <end position="17"/>
    </location>
</feature>
<accession>A0A1M4N553</accession>
<feature type="domain" description="SAF" evidence="5">
    <location>
        <begin position="108"/>
        <end position="169"/>
    </location>
</feature>
<dbReference type="Gene3D" id="2.30.30.760">
    <property type="match status" value="1"/>
</dbReference>
<organism evidence="6 7">
    <name type="scientific">Donghicola eburneus</name>
    <dbReference type="NCBI Taxonomy" id="393278"/>
    <lineage>
        <taxon>Bacteria</taxon>
        <taxon>Pseudomonadati</taxon>
        <taxon>Pseudomonadota</taxon>
        <taxon>Alphaproteobacteria</taxon>
        <taxon>Rhodobacterales</taxon>
        <taxon>Roseobacteraceae</taxon>
        <taxon>Donghicola</taxon>
    </lineage>
</organism>
<feature type="chain" id="PRO_5009735371" description="Flagella basal body P-ring formation protein FlgA" evidence="4">
    <location>
        <begin position="18"/>
        <end position="235"/>
    </location>
</feature>
<dbReference type="SMART" id="SM00858">
    <property type="entry name" value="SAF"/>
    <property type="match status" value="1"/>
</dbReference>
<dbReference type="RefSeq" id="WP_083595746.1">
    <property type="nucleotide sequence ID" value="NZ_FMJB01000063.1"/>
</dbReference>
<keyword evidence="2 4" id="KW-0732">Signal</keyword>
<comment type="subcellular location">
    <subcellularLocation>
        <location evidence="1 4">Periplasm</location>
    </subcellularLocation>
</comment>
<dbReference type="GO" id="GO:0042597">
    <property type="term" value="C:periplasmic space"/>
    <property type="evidence" value="ECO:0007669"/>
    <property type="project" value="UniProtKB-SubCell"/>
</dbReference>
<dbReference type="InterPro" id="IPR017585">
    <property type="entry name" value="SAF_FlgA"/>
</dbReference>
<comment type="function">
    <text evidence="4">Involved in the assembly process of the P-ring formation. It may associate with FlgF on the rod constituting a structure essential for the P-ring assembly or may act as a modulator protein for the P-ring assembly.</text>
</comment>
<sequence>MKLRALLLALMPTVAMASPYADGISPTEVTDLVSQAMVAAGQNGQIQVSQMRGFPACSDAPAVSPRSGDWRTVELRCAAPRSWSRSVRTSASAGALPQRTTRAEPAGIPVLTLTESLAAGTVIEPTHLTLKPVRDGSLDGLMTDPNSVIGRTLTVNLGEGRPVLARHLEHNWLVTEGTPVAIVYNAAGMLILASGIAAENGQRGQIIAVRNVGSDRLVKAIVTERNKVRVAAKMN</sequence>
<protein>
    <recommendedName>
        <fullName evidence="4">Flagella basal body P-ring formation protein FlgA</fullName>
    </recommendedName>
</protein>
<keyword evidence="7" id="KW-1185">Reference proteome</keyword>
<dbReference type="AlphaFoldDB" id="A0A1M4N553"/>
<dbReference type="PANTHER" id="PTHR36307">
    <property type="entry name" value="FLAGELLA BASAL BODY P-RING FORMATION PROTEIN FLGA"/>
    <property type="match status" value="1"/>
</dbReference>
<dbReference type="InterPro" id="IPR039246">
    <property type="entry name" value="Flagellar_FlgA"/>
</dbReference>
<evidence type="ECO:0000313" key="7">
    <source>
        <dbReference type="Proteomes" id="UP000184085"/>
    </source>
</evidence>
<name>A0A1M4N553_9RHOB</name>
<keyword evidence="3 4" id="KW-0574">Periplasm</keyword>
<dbReference type="Pfam" id="PF13144">
    <property type="entry name" value="ChapFlgA"/>
    <property type="match status" value="1"/>
</dbReference>
<reference evidence="7" key="1">
    <citation type="submission" date="2016-09" db="EMBL/GenBank/DDBJ databases">
        <authorList>
            <person name="Wibberg D."/>
        </authorList>
    </citation>
    <scope>NUCLEOTIDE SEQUENCE [LARGE SCALE GENOMIC DNA]</scope>
</reference>
<evidence type="ECO:0000256" key="3">
    <source>
        <dbReference type="ARBA" id="ARBA00022764"/>
    </source>
</evidence>
<proteinExistence type="inferred from homology"/>
<gene>
    <name evidence="6" type="ORF">KARMA_3318</name>
</gene>
<evidence type="ECO:0000256" key="4">
    <source>
        <dbReference type="RuleBase" id="RU362063"/>
    </source>
</evidence>
<dbReference type="EMBL" id="FMJB01000063">
    <property type="protein sequence ID" value="SCM69085.1"/>
    <property type="molecule type" value="Genomic_DNA"/>
</dbReference>
<dbReference type="InterPro" id="IPR013974">
    <property type="entry name" value="SAF"/>
</dbReference>
<dbReference type="PANTHER" id="PTHR36307:SF1">
    <property type="entry name" value="FLAGELLA BASAL BODY P-RING FORMATION PROTEIN FLGA"/>
    <property type="match status" value="1"/>
</dbReference>
<evidence type="ECO:0000313" key="6">
    <source>
        <dbReference type="EMBL" id="SCM69085.1"/>
    </source>
</evidence>
<keyword evidence="4" id="KW-1005">Bacterial flagellum biogenesis</keyword>
<evidence type="ECO:0000256" key="2">
    <source>
        <dbReference type="ARBA" id="ARBA00022729"/>
    </source>
</evidence>
<comment type="similarity">
    <text evidence="4">Belongs to the FlgA family.</text>
</comment>
<dbReference type="GO" id="GO:0044780">
    <property type="term" value="P:bacterial-type flagellum assembly"/>
    <property type="evidence" value="ECO:0007669"/>
    <property type="project" value="InterPro"/>
</dbReference>